<dbReference type="InterPro" id="IPR011989">
    <property type="entry name" value="ARM-like"/>
</dbReference>
<name>A0A1Z5KL67_FISSO</name>
<reference evidence="3 4" key="1">
    <citation type="journal article" date="2015" name="Plant Cell">
        <title>Oil accumulation by the oleaginous diatom Fistulifera solaris as revealed by the genome and transcriptome.</title>
        <authorList>
            <person name="Tanaka T."/>
            <person name="Maeda Y."/>
            <person name="Veluchamy A."/>
            <person name="Tanaka M."/>
            <person name="Abida H."/>
            <person name="Marechal E."/>
            <person name="Bowler C."/>
            <person name="Muto M."/>
            <person name="Sunaga Y."/>
            <person name="Tanaka M."/>
            <person name="Yoshino T."/>
            <person name="Taniguchi T."/>
            <person name="Fukuda Y."/>
            <person name="Nemoto M."/>
            <person name="Matsumoto M."/>
            <person name="Wong P.S."/>
            <person name="Aburatani S."/>
            <person name="Fujibuchi W."/>
        </authorList>
    </citation>
    <scope>NUCLEOTIDE SEQUENCE [LARGE SCALE GENOMIC DNA]</scope>
    <source>
        <strain evidence="3 4">JPCC DA0580</strain>
    </source>
</reference>
<gene>
    <name evidence="3" type="ORF">FisN_9Lh228</name>
</gene>
<dbReference type="PANTHER" id="PTHR36983:SF2">
    <property type="entry name" value="DNAJ HOMOLOG SUBFAMILY C MEMBER 13"/>
    <property type="match status" value="1"/>
</dbReference>
<dbReference type="GO" id="GO:2000641">
    <property type="term" value="P:regulation of early endosome to late endosome transport"/>
    <property type="evidence" value="ECO:0007669"/>
    <property type="project" value="InterPro"/>
</dbReference>
<dbReference type="Gene3D" id="1.25.10.10">
    <property type="entry name" value="Leucine-rich Repeat Variant"/>
    <property type="match status" value="1"/>
</dbReference>
<feature type="compositionally biased region" description="Polar residues" evidence="1">
    <location>
        <begin position="21"/>
        <end position="30"/>
    </location>
</feature>
<dbReference type="InterPro" id="IPR036869">
    <property type="entry name" value="J_dom_sf"/>
</dbReference>
<feature type="region of interest" description="Disordered" evidence="1">
    <location>
        <begin position="2681"/>
        <end position="2704"/>
    </location>
</feature>
<evidence type="ECO:0000256" key="1">
    <source>
        <dbReference type="SAM" id="MobiDB-lite"/>
    </source>
</evidence>
<comment type="caution">
    <text evidence="3">The sequence shown here is derived from an EMBL/GenBank/DDBJ whole genome shotgun (WGS) entry which is preliminary data.</text>
</comment>
<feature type="compositionally biased region" description="Low complexity" evidence="1">
    <location>
        <begin position="51"/>
        <end position="72"/>
    </location>
</feature>
<dbReference type="InterPro" id="IPR016024">
    <property type="entry name" value="ARM-type_fold"/>
</dbReference>
<dbReference type="Gene3D" id="1.10.287.110">
    <property type="entry name" value="DnaJ domain"/>
    <property type="match status" value="1"/>
</dbReference>
<dbReference type="Pfam" id="PF19432">
    <property type="entry name" value="RME-8_N"/>
    <property type="match status" value="2"/>
</dbReference>
<evidence type="ECO:0000313" key="3">
    <source>
        <dbReference type="EMBL" id="GAX26927.1"/>
    </source>
</evidence>
<feature type="region of interest" description="Disordered" evidence="1">
    <location>
        <begin position="1"/>
        <end position="108"/>
    </location>
</feature>
<dbReference type="Proteomes" id="UP000198406">
    <property type="component" value="Unassembled WGS sequence"/>
</dbReference>
<feature type="compositionally biased region" description="Polar residues" evidence="1">
    <location>
        <begin position="2740"/>
        <end position="2770"/>
    </location>
</feature>
<feature type="compositionally biased region" description="Pro residues" evidence="1">
    <location>
        <begin position="73"/>
        <end position="83"/>
    </location>
</feature>
<protein>
    <submittedName>
        <fullName evidence="3">DnaJ homolog subfamily C member 13</fullName>
    </submittedName>
</protein>
<feature type="compositionally biased region" description="Low complexity" evidence="1">
    <location>
        <begin position="2728"/>
        <end position="2739"/>
    </location>
</feature>
<accession>A0A1Z5KL67</accession>
<evidence type="ECO:0000259" key="2">
    <source>
        <dbReference type="PROSITE" id="PS50076"/>
    </source>
</evidence>
<dbReference type="EMBL" id="BDSP01000252">
    <property type="protein sequence ID" value="GAX26927.1"/>
    <property type="molecule type" value="Genomic_DNA"/>
</dbReference>
<feature type="domain" description="J" evidence="2">
    <location>
        <begin position="1599"/>
        <end position="1665"/>
    </location>
</feature>
<dbReference type="SUPFAM" id="SSF48371">
    <property type="entry name" value="ARM repeat"/>
    <property type="match status" value="2"/>
</dbReference>
<dbReference type="SMART" id="SM00271">
    <property type="entry name" value="DnaJ"/>
    <property type="match status" value="1"/>
</dbReference>
<evidence type="ECO:0000313" key="4">
    <source>
        <dbReference type="Proteomes" id="UP000198406"/>
    </source>
</evidence>
<dbReference type="PROSITE" id="PS50076">
    <property type="entry name" value="DNAJ_2"/>
    <property type="match status" value="1"/>
</dbReference>
<proteinExistence type="predicted"/>
<dbReference type="InterPro" id="IPR044978">
    <property type="entry name" value="GRV2/DNAJC13"/>
</dbReference>
<dbReference type="SUPFAM" id="SSF46565">
    <property type="entry name" value="Chaperone J-domain"/>
    <property type="match status" value="1"/>
</dbReference>
<dbReference type="InParanoid" id="A0A1Z5KL67"/>
<keyword evidence="4" id="KW-1185">Reference proteome</keyword>
<feature type="compositionally biased region" description="Polar residues" evidence="1">
    <location>
        <begin position="2783"/>
        <end position="2823"/>
    </location>
</feature>
<dbReference type="GO" id="GO:0006898">
    <property type="term" value="P:receptor-mediated endocytosis"/>
    <property type="evidence" value="ECO:0007669"/>
    <property type="project" value="TreeGrafter"/>
</dbReference>
<organism evidence="3 4">
    <name type="scientific">Fistulifera solaris</name>
    <name type="common">Oleaginous diatom</name>
    <dbReference type="NCBI Taxonomy" id="1519565"/>
    <lineage>
        <taxon>Eukaryota</taxon>
        <taxon>Sar</taxon>
        <taxon>Stramenopiles</taxon>
        <taxon>Ochrophyta</taxon>
        <taxon>Bacillariophyta</taxon>
        <taxon>Bacillariophyceae</taxon>
        <taxon>Bacillariophycidae</taxon>
        <taxon>Naviculales</taxon>
        <taxon>Naviculaceae</taxon>
        <taxon>Fistulifera</taxon>
    </lineage>
</organism>
<feature type="region of interest" description="Disordered" evidence="1">
    <location>
        <begin position="2720"/>
        <end position="2823"/>
    </location>
</feature>
<dbReference type="InterPro" id="IPR001623">
    <property type="entry name" value="DnaJ_domain"/>
</dbReference>
<dbReference type="OrthoDB" id="69656at2759"/>
<dbReference type="GO" id="GO:0010008">
    <property type="term" value="C:endosome membrane"/>
    <property type="evidence" value="ECO:0007669"/>
    <property type="project" value="TreeGrafter"/>
</dbReference>
<dbReference type="Pfam" id="PF00226">
    <property type="entry name" value="DnaJ"/>
    <property type="match status" value="1"/>
</dbReference>
<dbReference type="CDD" id="cd06257">
    <property type="entry name" value="DnaJ"/>
    <property type="match status" value="1"/>
</dbReference>
<dbReference type="InterPro" id="IPR045802">
    <property type="entry name" value="GRV2/DNAJC13_N"/>
</dbReference>
<dbReference type="PANTHER" id="PTHR36983">
    <property type="entry name" value="DNAJ HOMOLOG SUBFAMILY C MEMBER 13"/>
    <property type="match status" value="1"/>
</dbReference>
<dbReference type="GO" id="GO:0007032">
    <property type="term" value="P:endosome organization"/>
    <property type="evidence" value="ECO:0007669"/>
    <property type="project" value="InterPro"/>
</dbReference>
<sequence length="3090" mass="344304">MSAQNPHHPTMQGHQQQQQQTSWNPNQPAFQPQLVGGAFSPGSIQQSSMPNQQNFQQHHNPTLLPPQHGQQYPPQPQQQPLPQPQIHTPQRLPGQPYPLTHAQLSPAFGGAPANSNVAVTESAPVDNTTKVVAGTKKLTAKLQIFFQRGHGNDPKVNLGFTPSQKMVSQHEKDRQERINHPTRPLYRFQVTKLRSWRTGYTRLLILNAQDFATYDPTNDSLQETNRWPYSAITEWQAKEGETILLQVGKDVLKLSCHDVHRAHVLTALLECQDAAGQMSPSVVGVWSHVERYTRHGTTRPVHLHAKPYGLVEIHPRTHKIIQTYRYTDVRELVPVADDERGVIVHFHQPFKSRLYLVHPVGRNNRNELIRYTGDQMAILGLMTGASGTSSMTIAQWMTSRRQMDVGATVISWAVRKATRRHDNTYVDDDNAFLGGIVSRQLTITSAAYLVERDGGIVSCRRLSGISGLIRLPPDEIKIEFRDGSSRTYGCSERDSMLVSLLDACSTWTNQNSRDGSGRSSGSVSVHVSNVSSDGYSLTPYGQSVLTTSNVAATFQASGAGALFQPLSIPLYCLQKVYNLATQTYAYASHIFGERQGENFNLLEECDSLVEACIEFNASVSPDSAGLPATEKDKMITGTIGALWGLLAGLFHVTSPTMPQKVAEIPEERLTTREFAVSTILQTLYRLSKTVTGYKVSTELTTFHEAIPSLFSAFPQQDIFSQFWALRVLGVLLSGNENSRDQESEYVNKNVVFKCGGPELVTEVASSLVETKSSSQERRRRVSELILMAASDILQSVLCSFHDTTSPEHFNSFVSALAQRYRGLLSALKSHSPCVIENTALLLHILLTHAPSAAKAIRDEALSLAVLLEHFYLAVYSPMEGQRFLSRYLCSLWLSGPAGCPEKRLLRRMVPHGFLTYLSMPLLSKVEEEQLDELERDYIGETSPEGSGETAYGGAGTNMDRLRSRINLAAATTIDNKKGPLVENFRIFFHVLTKDHNLPDLIWSIQTRRELRIALESEIAFMRRETEARGLDGIAWNHQQFRVEYPSLDKELVVGNIYMRLWLEAGEGFIKSWDEPVRLFEHLFRRFLCEIDRDEQITNMVIRCIEKLYAIHAAKIGPFTDVMIIVRTMCTTRSLETQHRLLKLLAVILGDSDKSDSTDIPENAEQLLNIESISQLCQFVAWAHTDRSQIISNSLSRALSLGTKDILITDGSDISAAAQQSAQVSSDMVCPPVWYVASTAKIPPPPEKIRGPFRLSNLRQMMDSGFLSQYDLVTTAHVEEYDIDDHSDVVDETQIDTGKWKRLDSVWQLRWTLCTDAGSSVIFAPADVARLALKALTRIVDLHKSVDNRGVPYMPIPISKRILSTRAPNNDANPLATLCQALLCNNSDLVDQAADLVYKITRQNDRAIQKLYLTGVFFFACCYQGNNFKGIAKLLHATHLEQHFRSGFSAAAGQDEIPLKERSILGQLLPEGLLHVLVNYGPERFADVFVGGSDTPEVIWTFEMRKHLIEMTRQHLGDFPLRLFQNNGTDYEYCPMPGVAYPRLEKEVFCHNYYLCNLCDEGRFPDWPMAEPVEVFRSCLEHFKKFLSEEYGSSEDAQDRARQILELKVGDSIKELRKAYRRLARVYHPDKNPSGRDMFESIQASYELLQPLLEGGGKIAPFDGTSDPNLDAEAHDGLFFIASMKNIQILIQAQLLICRRYEKEMRRYKYPAYQVLLSCLNLPSSYNKMLENENDDQILKCSFLKKEIAELIQMTTELVFRTCLVSPLNAEELVLEEGVPCLTSLLTFSIFSLRAVKKSGQSSEILEILSRIIRFTVQTLSGIMYYESGRSAAKSMDKQEVIFFDLRRCIDGTLNLNGQPSDDEEQTKVFAIECVANMARDGILQEKLAKSGIIWPLIRATMTFDVTAELEGNNANGEDVPSMINIPAKNSVRALGMLSGSIENSPVRADVLSALQILLTDPVALMLRNQRSHEILRVVNSNTETATIIWKSSMQKYLEKFVESVEEKRPFTVYATVEEEFRVVSNFCYEELKREVKVGGVYLRVFNKHGKEALGKIPNPVTFCVALCRYLAFSLNKSKLVQDLASFGLPAEQNEGCYVESEAFLLVVTSLVALCRVDGIVTSAIEESPALVVSLFVSLLNVPEELEVFDSGAEALSIISSNHSFAKSVANEGVLWRLVDLIESPDLHETENSSDGGEKKDSKRKNIGWMVLEALSSSQIIASQIVSSSIWLELLGVVVGYSQFTKTWSSRVGAAKTLSKMIWDPLAGTLIDNLLTRFLPRTLIFKLKEGPELMLEAFDSNADTPELIWDGSMRAEIRRVLCELLDTMVATKKALGGKTENYTIPPDTFVSYQRLERELYIGGVYVSRFLKEPTFQLRDSSSFLEHLLQRWKKELETFCSSPSAVIESSQSTVVVAEANCDVLNSVTTAIVYLCKTRDTLCEKFADWGYVPQMVDLLNSLLHRKLLGSPLLSVVRLIHVAASRLVNVEALASCGQGNTKAGIVSYMKSAINLEGLHEDSAFMIEALKRIYEIGLGDVDKCKTSVFTTRREFQQPLRPSASPGEGPVRKRVDACDDPLAIMGTLPTGTGTSHGPTGNATTSKTSYVQAQYPMQTNVAPQSSTPGVQYGTYPPQSVAGHVQVQASIRSPSRPMHDQLAYQQQHPVSNNFIHSYQAAASYEYQPASSSSFSQPNIQHTASQHQVQPPQQFTAIRQVHVPQSYVSQQVHGSLNSQNQSQQAQPQHKYTSALFSTGPNIQQPTHSKTNHSYGMQQPTHPPSANRPYSGYSASPQTNGQHSQQPMQGGYVSRSSGALYNNTHTRNFQPLSHEQNPQARTFVGQPSPYPESSQTNHIQQNEQLYAMPSQPLQEGMYYGSQMGIQNQQQPQPVMGPYQHVKQGNFQQGNPIKPAIVSPSPFLAEDSISTISEPTMPSTFGVNVETVQEYTPAPAQQDRPTTVEGSGIDARTREDPMIAAEQRAVSTTAAPGAAHGRVSLLQQALACELCEFLIYQVLENPDLLKIRDATGAKVHSIALLKLLTKDPGFGPKFKLILSGIPEWSKYKSQDHSLLITGHEQKADYFLTDGGGPEKKLLASG</sequence>